<protein>
    <submittedName>
        <fullName evidence="2">Uncharacterized protein</fullName>
    </submittedName>
</protein>
<feature type="chain" id="PRO_5030678602" evidence="1">
    <location>
        <begin position="24"/>
        <end position="85"/>
    </location>
</feature>
<accession>A0A7Y5ATQ7</accession>
<evidence type="ECO:0000256" key="1">
    <source>
        <dbReference type="SAM" id="SignalP"/>
    </source>
</evidence>
<comment type="caution">
    <text evidence="2">The sequence shown here is derived from an EMBL/GenBank/DDBJ whole genome shotgun (WGS) entry which is preliminary data.</text>
</comment>
<reference evidence="2 3" key="1">
    <citation type="submission" date="2020-06" db="EMBL/GenBank/DDBJ databases">
        <title>Rheinheimera sp. nov., a marine bacterium isolated from coastal.</title>
        <authorList>
            <person name="Yu Q."/>
            <person name="Qi Y."/>
            <person name="Pu J."/>
        </authorList>
    </citation>
    <scope>NUCLEOTIDE SEQUENCE [LARGE SCALE GENOMIC DNA]</scope>
    <source>
        <strain evidence="2 3">YQF-2</strain>
    </source>
</reference>
<keyword evidence="1" id="KW-0732">Signal</keyword>
<keyword evidence="3" id="KW-1185">Reference proteome</keyword>
<dbReference type="EMBL" id="JABSOD010000018">
    <property type="protein sequence ID" value="NRQ43869.1"/>
    <property type="molecule type" value="Genomic_DNA"/>
</dbReference>
<evidence type="ECO:0000313" key="3">
    <source>
        <dbReference type="Proteomes" id="UP000523161"/>
    </source>
</evidence>
<dbReference type="RefSeq" id="WP_173502104.1">
    <property type="nucleotide sequence ID" value="NZ_JABSOD010000018.1"/>
</dbReference>
<gene>
    <name evidence="2" type="ORF">HRH59_15075</name>
</gene>
<sequence>MKTLSYLTLATVIAVSFAAPAQANTLTDTLTETVSNQLTELSANIKQQAKSALEQTVAELFFSAGSQQAEQNVAKTSEQATTDQQ</sequence>
<feature type="signal peptide" evidence="1">
    <location>
        <begin position="1"/>
        <end position="23"/>
    </location>
</feature>
<dbReference type="Proteomes" id="UP000523161">
    <property type="component" value="Unassembled WGS sequence"/>
</dbReference>
<proteinExistence type="predicted"/>
<evidence type="ECO:0000313" key="2">
    <source>
        <dbReference type="EMBL" id="NRQ43869.1"/>
    </source>
</evidence>
<dbReference type="AlphaFoldDB" id="A0A7Y5ATQ7"/>
<organism evidence="2 3">
    <name type="scientific">Rheinheimera lutimaris</name>
    <dbReference type="NCBI Taxonomy" id="2740584"/>
    <lineage>
        <taxon>Bacteria</taxon>
        <taxon>Pseudomonadati</taxon>
        <taxon>Pseudomonadota</taxon>
        <taxon>Gammaproteobacteria</taxon>
        <taxon>Chromatiales</taxon>
        <taxon>Chromatiaceae</taxon>
        <taxon>Rheinheimera</taxon>
    </lineage>
</organism>
<name>A0A7Y5ATQ7_9GAMM</name>